<evidence type="ECO:0000256" key="11">
    <source>
        <dbReference type="ARBA" id="ARBA00030208"/>
    </source>
</evidence>
<dbReference type="PANTHER" id="PTHR13890">
    <property type="entry name" value="RNA SPLICING PROTEIN MRS2, MITOCHONDRIAL"/>
    <property type="match status" value="1"/>
</dbReference>
<keyword evidence="6" id="KW-0460">Magnesium</keyword>
<sequence length="684" mass="79023">MSVFLSTLRKQLCTINCKTLFLDSTQRQHRWFDVSRTLSKSSTELRRSMHRVETIPVDSRVLNGDIHILTPDGVLQAHYGPFDRAEICREYNIGPRDLRKLDPDLRINVPAISVRHGKFILFSFRRHRAVVQPHRSVFFVPSIEKIPFEPFGIKNVAEWEKITHAYRRNVRYIHQVYNQRHITESTKSLSHMPFELQIMEIIGESIAYGLKLKTQDILMEFETIRQNSYARISIDSLRELGFIKSKVDRHHRNADLAHQAWLDLLSYDQNMMGLYLTENRQSDSSDLSDVELILESCAKQIAEVCRSIYDLKDSVQTVESTTGFMLDAVRNHLLAFEIQINIITMGFGIGAFITAIYGMNLYSGMEEHPRALIYVATISSCFAITSVVIGIHRLLKYKRVKLHRSDQNTLSFRLRFGYLSKISALTSIKFPLLEQYRQTYNPANPQCRCHPHHATIIEPRNDCFHRSETLFISFAGGALLVGGFTLTEWKSTFTKFNLQADTLFLTDPAQSFYLQDSTYSWQGLKYYRSLIQKYSKLYKHVILIGASMGASMVCMCSDLATLSIAFNPILDPSLTSSVMYYRTLQRYPKTIILKQVQTNIDKIMNENQQSILHVHWSEKSPSDIIQLKLISNQNVIYFTDVDKCNKGKGVYFWLHDCNTHVLPQDLKRRGILTQILQHHLNALV</sequence>
<keyword evidence="4" id="KW-0813">Transport</keyword>
<keyword evidence="10 13" id="KW-0472">Membrane</keyword>
<evidence type="ECO:0000256" key="12">
    <source>
        <dbReference type="ARBA" id="ARBA00093432"/>
    </source>
</evidence>
<dbReference type="CDD" id="cd12823">
    <property type="entry name" value="Mrs2_Mfm1p-like"/>
    <property type="match status" value="1"/>
</dbReference>
<dbReference type="EMBL" id="CAJOBE010002159">
    <property type="protein sequence ID" value="CAF3803182.1"/>
    <property type="molecule type" value="Genomic_DNA"/>
</dbReference>
<dbReference type="Pfam" id="PF22099">
    <property type="entry name" value="MRS2-like"/>
    <property type="match status" value="1"/>
</dbReference>
<evidence type="ECO:0000256" key="10">
    <source>
        <dbReference type="ARBA" id="ARBA00023136"/>
    </source>
</evidence>
<dbReference type="GO" id="GO:0016020">
    <property type="term" value="C:membrane"/>
    <property type="evidence" value="ECO:0007669"/>
    <property type="project" value="UniProtKB-SubCell"/>
</dbReference>
<dbReference type="PANTHER" id="PTHR13890:SF0">
    <property type="entry name" value="MAGNESIUM TRANSPORTER MRS2 HOMOLOG, MITOCHONDRIAL"/>
    <property type="match status" value="1"/>
</dbReference>
<accession>A0A819BK42</accession>
<evidence type="ECO:0000313" key="14">
    <source>
        <dbReference type="EMBL" id="CAF3803182.1"/>
    </source>
</evidence>
<evidence type="ECO:0000256" key="4">
    <source>
        <dbReference type="ARBA" id="ARBA00022448"/>
    </source>
</evidence>
<evidence type="ECO:0000256" key="5">
    <source>
        <dbReference type="ARBA" id="ARBA00022692"/>
    </source>
</evidence>
<feature type="transmembrane region" description="Helical" evidence="13">
    <location>
        <begin position="340"/>
        <end position="359"/>
    </location>
</feature>
<protein>
    <recommendedName>
        <fullName evidence="3">Magnesium transporter MRS2 homolog, mitochondrial</fullName>
    </recommendedName>
    <alternativeName>
        <fullName evidence="11">MRS2-like protein</fullName>
    </alternativeName>
</protein>
<organism evidence="14 15">
    <name type="scientific">Rotaria sordida</name>
    <dbReference type="NCBI Taxonomy" id="392033"/>
    <lineage>
        <taxon>Eukaryota</taxon>
        <taxon>Metazoa</taxon>
        <taxon>Spiralia</taxon>
        <taxon>Gnathifera</taxon>
        <taxon>Rotifera</taxon>
        <taxon>Eurotatoria</taxon>
        <taxon>Bdelloidea</taxon>
        <taxon>Philodinida</taxon>
        <taxon>Philodinidae</taxon>
        <taxon>Rotaria</taxon>
    </lineage>
</organism>
<evidence type="ECO:0000256" key="2">
    <source>
        <dbReference type="ARBA" id="ARBA00011255"/>
    </source>
</evidence>
<dbReference type="InterPro" id="IPR039204">
    <property type="entry name" value="MRS2-like"/>
</dbReference>
<keyword evidence="8 13" id="KW-1133">Transmembrane helix</keyword>
<evidence type="ECO:0000256" key="13">
    <source>
        <dbReference type="SAM" id="Phobius"/>
    </source>
</evidence>
<keyword evidence="5 13" id="KW-0812">Transmembrane</keyword>
<comment type="subcellular location">
    <subcellularLocation>
        <location evidence="1">Membrane</location>
        <topology evidence="1">Multi-pass membrane protein</topology>
    </subcellularLocation>
</comment>
<reference evidence="14" key="1">
    <citation type="submission" date="2021-02" db="EMBL/GenBank/DDBJ databases">
        <authorList>
            <person name="Nowell W R."/>
        </authorList>
    </citation>
    <scope>NUCLEOTIDE SEQUENCE</scope>
</reference>
<dbReference type="Gene3D" id="1.20.58.340">
    <property type="entry name" value="Magnesium transport protein CorA, transmembrane region"/>
    <property type="match status" value="1"/>
</dbReference>
<evidence type="ECO:0000256" key="9">
    <source>
        <dbReference type="ARBA" id="ARBA00023065"/>
    </source>
</evidence>
<keyword evidence="9" id="KW-0406">Ion transport</keyword>
<evidence type="ECO:0000256" key="8">
    <source>
        <dbReference type="ARBA" id="ARBA00022989"/>
    </source>
</evidence>
<dbReference type="Proteomes" id="UP000663874">
    <property type="component" value="Unassembled WGS sequence"/>
</dbReference>
<gene>
    <name evidence="14" type="ORF">FNK824_LOCUS15129</name>
</gene>
<evidence type="ECO:0000256" key="1">
    <source>
        <dbReference type="ARBA" id="ARBA00004141"/>
    </source>
</evidence>
<comment type="caution">
    <text evidence="14">The sequence shown here is derived from an EMBL/GenBank/DDBJ whole genome shotgun (WGS) entry which is preliminary data.</text>
</comment>
<dbReference type="Gene3D" id="2.40.128.330">
    <property type="match status" value="1"/>
</dbReference>
<comment type="subunit">
    <text evidence="2">Homopentamer.</text>
</comment>
<comment type="function">
    <text evidence="12">Magnesium transporter that mediates the influx of magnesium into the mitochondrial matrix and regulates magnesium metabolism. Also permeable to calcium, sodium and potassium ions. Required for normal expression of the mitochondrial respiratory complex I subunits. May play a role in maintaining the inner mitochondrial membrane potential.</text>
</comment>
<dbReference type="AlphaFoldDB" id="A0A819BK42"/>
<name>A0A819BK42_9BILA</name>
<feature type="transmembrane region" description="Helical" evidence="13">
    <location>
        <begin position="371"/>
        <end position="395"/>
    </location>
</feature>
<evidence type="ECO:0000256" key="7">
    <source>
        <dbReference type="ARBA" id="ARBA00022946"/>
    </source>
</evidence>
<evidence type="ECO:0000313" key="15">
    <source>
        <dbReference type="Proteomes" id="UP000663874"/>
    </source>
</evidence>
<evidence type="ECO:0000256" key="3">
    <source>
        <dbReference type="ARBA" id="ARBA00013621"/>
    </source>
</evidence>
<dbReference type="GO" id="GO:0015095">
    <property type="term" value="F:magnesium ion transmembrane transporter activity"/>
    <property type="evidence" value="ECO:0007669"/>
    <property type="project" value="TreeGrafter"/>
</dbReference>
<keyword evidence="7" id="KW-0809">Transit peptide</keyword>
<evidence type="ECO:0000256" key="6">
    <source>
        <dbReference type="ARBA" id="ARBA00022842"/>
    </source>
</evidence>
<proteinExistence type="predicted"/>